<protein>
    <submittedName>
        <fullName evidence="2">Uncharacterized protein</fullName>
    </submittedName>
</protein>
<feature type="transmembrane region" description="Helical" evidence="1">
    <location>
        <begin position="6"/>
        <end position="24"/>
    </location>
</feature>
<keyword evidence="1" id="KW-1133">Transmembrane helix</keyword>
<dbReference type="RefSeq" id="WP_177179290.1">
    <property type="nucleotide sequence ID" value="NZ_FOJB01000001.1"/>
</dbReference>
<accession>A0A1I0NSD0</accession>
<organism evidence="2 3">
    <name type="scientific">Aliiroseovarius sediminilitoris</name>
    <dbReference type="NCBI Taxonomy" id="1173584"/>
    <lineage>
        <taxon>Bacteria</taxon>
        <taxon>Pseudomonadati</taxon>
        <taxon>Pseudomonadota</taxon>
        <taxon>Alphaproteobacteria</taxon>
        <taxon>Rhodobacterales</taxon>
        <taxon>Paracoccaceae</taxon>
        <taxon>Aliiroseovarius</taxon>
    </lineage>
</organism>
<keyword evidence="1" id="KW-0812">Transmembrane</keyword>
<sequence length="49" mass="5326">MGLLFRPFRLILIVGAGFLAGLLFERNSMTDRCLDRGGAVDRGICVGVE</sequence>
<evidence type="ECO:0000313" key="2">
    <source>
        <dbReference type="EMBL" id="SEW03794.1"/>
    </source>
</evidence>
<dbReference type="Proteomes" id="UP000199650">
    <property type="component" value="Unassembled WGS sequence"/>
</dbReference>
<dbReference type="AlphaFoldDB" id="A0A1I0NSD0"/>
<reference evidence="2 3" key="1">
    <citation type="submission" date="2016-10" db="EMBL/GenBank/DDBJ databases">
        <authorList>
            <person name="de Groot N.N."/>
        </authorList>
    </citation>
    <scope>NUCLEOTIDE SEQUENCE [LARGE SCALE GENOMIC DNA]</scope>
    <source>
        <strain evidence="2 3">DSM 29439</strain>
    </source>
</reference>
<dbReference type="STRING" id="1173584.SAMN05444851_1017"/>
<keyword evidence="1" id="KW-0472">Membrane</keyword>
<dbReference type="EMBL" id="FOJB01000001">
    <property type="protein sequence ID" value="SEW03794.1"/>
    <property type="molecule type" value="Genomic_DNA"/>
</dbReference>
<keyword evidence="3" id="KW-1185">Reference proteome</keyword>
<gene>
    <name evidence="2" type="ORF">SAMN05444851_1017</name>
</gene>
<evidence type="ECO:0000256" key="1">
    <source>
        <dbReference type="SAM" id="Phobius"/>
    </source>
</evidence>
<evidence type="ECO:0000313" key="3">
    <source>
        <dbReference type="Proteomes" id="UP000199650"/>
    </source>
</evidence>
<proteinExistence type="predicted"/>
<name>A0A1I0NSD0_9RHOB</name>